<dbReference type="Proteomes" id="UP000234166">
    <property type="component" value="Unassembled WGS sequence"/>
</dbReference>
<evidence type="ECO:0000313" key="4">
    <source>
        <dbReference type="Proteomes" id="UP000234181"/>
    </source>
</evidence>
<reference evidence="3 4" key="1">
    <citation type="submission" date="2017-10" db="EMBL/GenBank/DDBJ databases">
        <authorList>
            <person name="Regsiter A."/>
            <person name="William W."/>
        </authorList>
    </citation>
    <scope>NUCLEOTIDE SEQUENCE [LARGE SCALE GENOMIC DNA]</scope>
    <source>
        <strain evidence="1 4">CFBP6984</strain>
        <strain evidence="2 3">CFBP7430</strain>
    </source>
</reference>
<dbReference type="AlphaFoldDB" id="A0AB38DU26"/>
<evidence type="ECO:0000313" key="1">
    <source>
        <dbReference type="EMBL" id="SON75795.1"/>
    </source>
</evidence>
<name>A0AB38DU26_XANCH</name>
<gene>
    <name evidence="1" type="ORF">XAP6984_1050004</name>
    <name evidence="2" type="ORF">XAP7430_1030015</name>
</gene>
<evidence type="ECO:0000313" key="2">
    <source>
        <dbReference type="EMBL" id="SON77233.1"/>
    </source>
</evidence>
<organism evidence="2 3">
    <name type="scientific">Xanthomonas campestris pv. phaseoli</name>
    <dbReference type="NCBI Taxonomy" id="317013"/>
    <lineage>
        <taxon>Bacteria</taxon>
        <taxon>Pseudomonadati</taxon>
        <taxon>Pseudomonadota</taxon>
        <taxon>Gammaproteobacteria</taxon>
        <taxon>Lysobacterales</taxon>
        <taxon>Lysobacteraceae</taxon>
        <taxon>Xanthomonas</taxon>
    </lineage>
</organism>
<dbReference type="EMBL" id="OCYT01000008">
    <property type="protein sequence ID" value="SON75795.1"/>
    <property type="molecule type" value="Genomic_DNA"/>
</dbReference>
<comment type="caution">
    <text evidence="2">The sequence shown here is derived from an EMBL/GenBank/DDBJ whole genome shotgun (WGS) entry which is preliminary data.</text>
</comment>
<keyword evidence="4" id="KW-1185">Reference proteome</keyword>
<accession>A0AB38DU26</accession>
<proteinExistence type="predicted"/>
<sequence length="86" mass="9545">MACVSPGLLNLNPSLSALAYVLALRVAYRLTMPKRPSPMKVAGCDQNVPPKCAALPWRCRIVLRHLSDLHAADDARRQRRLAPSER</sequence>
<protein>
    <submittedName>
        <fullName evidence="2">Uncharacterized protein</fullName>
    </submittedName>
</protein>
<evidence type="ECO:0000313" key="3">
    <source>
        <dbReference type="Proteomes" id="UP000234166"/>
    </source>
</evidence>
<dbReference type="EMBL" id="OCYS01000006">
    <property type="protein sequence ID" value="SON77233.1"/>
    <property type="molecule type" value="Genomic_DNA"/>
</dbReference>
<dbReference type="Proteomes" id="UP000234181">
    <property type="component" value="Unassembled WGS sequence"/>
</dbReference>